<accession>A0A9D1IQ79</accession>
<dbReference type="AlphaFoldDB" id="A0A9D1IQ79"/>
<dbReference type="InterPro" id="IPR027954">
    <property type="entry name" value="Transcobalamin-like_C"/>
</dbReference>
<reference evidence="3" key="1">
    <citation type="submission" date="2020-10" db="EMBL/GenBank/DDBJ databases">
        <authorList>
            <person name="Gilroy R."/>
        </authorList>
    </citation>
    <scope>NUCLEOTIDE SEQUENCE</scope>
    <source>
        <strain evidence="3">4509</strain>
    </source>
</reference>
<organism evidence="3 4">
    <name type="scientific">Candidatus Egerieicola faecale</name>
    <dbReference type="NCBI Taxonomy" id="2840774"/>
    <lineage>
        <taxon>Bacteria</taxon>
        <taxon>Bacillati</taxon>
        <taxon>Bacillota</taxon>
        <taxon>Clostridia</taxon>
        <taxon>Eubacteriales</taxon>
        <taxon>Oscillospiraceae</taxon>
        <taxon>Oscillospiraceae incertae sedis</taxon>
        <taxon>Candidatus Egerieicola</taxon>
    </lineage>
</organism>
<feature type="compositionally biased region" description="Low complexity" evidence="1">
    <location>
        <begin position="89"/>
        <end position="110"/>
    </location>
</feature>
<evidence type="ECO:0000259" key="2">
    <source>
        <dbReference type="Pfam" id="PF14478"/>
    </source>
</evidence>
<feature type="compositionally biased region" description="Polar residues" evidence="1">
    <location>
        <begin position="56"/>
        <end position="69"/>
    </location>
</feature>
<feature type="compositionally biased region" description="Low complexity" evidence="1">
    <location>
        <begin position="137"/>
        <end position="150"/>
    </location>
</feature>
<dbReference type="EMBL" id="DVMX01000093">
    <property type="protein sequence ID" value="HIU41825.1"/>
    <property type="molecule type" value="Genomic_DNA"/>
</dbReference>
<dbReference type="Gene3D" id="2.170.130.30">
    <property type="match status" value="1"/>
</dbReference>
<gene>
    <name evidence="3" type="ORF">IAD19_04650</name>
</gene>
<proteinExistence type="predicted"/>
<dbReference type="Proteomes" id="UP000824082">
    <property type="component" value="Unassembled WGS sequence"/>
</dbReference>
<evidence type="ECO:0000313" key="3">
    <source>
        <dbReference type="EMBL" id="HIU41825.1"/>
    </source>
</evidence>
<feature type="domain" description="Transcobalamin-like C-terminal" evidence="2">
    <location>
        <begin position="193"/>
        <end position="266"/>
    </location>
</feature>
<reference evidence="3" key="2">
    <citation type="journal article" date="2021" name="PeerJ">
        <title>Extensive microbial diversity within the chicken gut microbiome revealed by metagenomics and culture.</title>
        <authorList>
            <person name="Gilroy R."/>
            <person name="Ravi A."/>
            <person name="Getino M."/>
            <person name="Pursley I."/>
            <person name="Horton D.L."/>
            <person name="Alikhan N.F."/>
            <person name="Baker D."/>
            <person name="Gharbi K."/>
            <person name="Hall N."/>
            <person name="Watson M."/>
            <person name="Adriaenssens E.M."/>
            <person name="Foster-Nyarko E."/>
            <person name="Jarju S."/>
            <person name="Secka A."/>
            <person name="Antonio M."/>
            <person name="Oren A."/>
            <person name="Chaudhuri R.R."/>
            <person name="La Ragione R."/>
            <person name="Hildebrand F."/>
            <person name="Pallen M.J."/>
        </authorList>
    </citation>
    <scope>NUCLEOTIDE SEQUENCE</scope>
    <source>
        <strain evidence="3">4509</strain>
    </source>
</reference>
<name>A0A9D1IQ79_9FIRM</name>
<evidence type="ECO:0000256" key="1">
    <source>
        <dbReference type="SAM" id="MobiDB-lite"/>
    </source>
</evidence>
<dbReference type="Pfam" id="PF14478">
    <property type="entry name" value="DUF4430"/>
    <property type="match status" value="1"/>
</dbReference>
<protein>
    <submittedName>
        <fullName evidence="3">DUF4430 domain-containing protein</fullName>
    </submittedName>
</protein>
<comment type="caution">
    <text evidence="3">The sequence shown here is derived from an EMBL/GenBank/DDBJ whole genome shotgun (WGS) entry which is preliminary data.</text>
</comment>
<evidence type="ECO:0000313" key="4">
    <source>
        <dbReference type="Proteomes" id="UP000824082"/>
    </source>
</evidence>
<sequence>MKSWMKGRRAKALLLGAVALVLAGVVAVCFCCVRIETPQQRQQRLASEAGITSGWSSLAQESQQWTEPVSSGGDGTAEESSAVSRPEGEAAGSASSEQVSASSQAPASPGTETLSQAPAEEPAGEELTSAPLPTPSQPAASSQTSQADTPRTNTVTISISCKNALPYAEELGLSLPGDGMLLEAAQWEFTGTATVWDAFTAVCAANGIEYRSTGITSPYIREIAGLGEMDCGPTSGWVYYLNGNFSSQGVGTQQITDGDVIQFAYTVTPGDSIPQ</sequence>
<feature type="region of interest" description="Disordered" evidence="1">
    <location>
        <begin position="56"/>
        <end position="152"/>
    </location>
</feature>